<sequence length="79" mass="9350">MNNERALTKNEKIRRLTANAKRFLEEIKALENKVKKLEKENKEIREKQRAWNKVANQVEARFGVALDKMLEGKKLIDNK</sequence>
<evidence type="ECO:0000313" key="2">
    <source>
        <dbReference type="EMBL" id="GAF96581.1"/>
    </source>
</evidence>
<proteinExistence type="predicted"/>
<comment type="caution">
    <text evidence="2">The sequence shown here is derived from an EMBL/GenBank/DDBJ whole genome shotgun (WGS) entry which is preliminary data.</text>
</comment>
<keyword evidence="1" id="KW-0175">Coiled coil</keyword>
<name>X0UB78_9ZZZZ</name>
<organism evidence="2">
    <name type="scientific">marine sediment metagenome</name>
    <dbReference type="NCBI Taxonomy" id="412755"/>
    <lineage>
        <taxon>unclassified sequences</taxon>
        <taxon>metagenomes</taxon>
        <taxon>ecological metagenomes</taxon>
    </lineage>
</organism>
<dbReference type="EMBL" id="BARS01015990">
    <property type="protein sequence ID" value="GAF96581.1"/>
    <property type="molecule type" value="Genomic_DNA"/>
</dbReference>
<dbReference type="AlphaFoldDB" id="X0UB78"/>
<reference evidence="2" key="1">
    <citation type="journal article" date="2014" name="Front. Microbiol.">
        <title>High frequency of phylogenetically diverse reductive dehalogenase-homologous genes in deep subseafloor sedimentary metagenomes.</title>
        <authorList>
            <person name="Kawai M."/>
            <person name="Futagami T."/>
            <person name="Toyoda A."/>
            <person name="Takaki Y."/>
            <person name="Nishi S."/>
            <person name="Hori S."/>
            <person name="Arai W."/>
            <person name="Tsubouchi T."/>
            <person name="Morono Y."/>
            <person name="Uchiyama I."/>
            <person name="Ito T."/>
            <person name="Fujiyama A."/>
            <person name="Inagaki F."/>
            <person name="Takami H."/>
        </authorList>
    </citation>
    <scope>NUCLEOTIDE SEQUENCE</scope>
    <source>
        <strain evidence="2">Expedition CK06-06</strain>
    </source>
</reference>
<feature type="coiled-coil region" evidence="1">
    <location>
        <begin position="13"/>
        <end position="54"/>
    </location>
</feature>
<accession>X0UB78</accession>
<gene>
    <name evidence="2" type="ORF">S01H1_26384</name>
</gene>
<protein>
    <submittedName>
        <fullName evidence="2">Uncharacterized protein</fullName>
    </submittedName>
</protein>
<evidence type="ECO:0000256" key="1">
    <source>
        <dbReference type="SAM" id="Coils"/>
    </source>
</evidence>